<reference evidence="2 3" key="1">
    <citation type="submission" date="2016-10" db="EMBL/GenBank/DDBJ databases">
        <title>Draft genome sequence of Coniochaeta ligniaria NRRL30616, a lignocellulolytic fungus for bioabatement of inhibitors in plant biomass hydrolysates.</title>
        <authorList>
            <consortium name="DOE Joint Genome Institute"/>
            <person name="Jimenez D.J."/>
            <person name="Hector R.E."/>
            <person name="Riley R."/>
            <person name="Sun H."/>
            <person name="Grigoriev I.V."/>
            <person name="Van Elsas J.D."/>
            <person name="Nichols N.N."/>
        </authorList>
    </citation>
    <scope>NUCLEOTIDE SEQUENCE [LARGE SCALE GENOMIC DNA]</scope>
    <source>
        <strain evidence="2 3">NRRL 30616</strain>
    </source>
</reference>
<feature type="region of interest" description="Disordered" evidence="1">
    <location>
        <begin position="45"/>
        <end position="70"/>
    </location>
</feature>
<dbReference type="EMBL" id="KV875099">
    <property type="protein sequence ID" value="OIW27333.1"/>
    <property type="molecule type" value="Genomic_DNA"/>
</dbReference>
<organism evidence="2 3">
    <name type="scientific">Coniochaeta ligniaria NRRL 30616</name>
    <dbReference type="NCBI Taxonomy" id="1408157"/>
    <lineage>
        <taxon>Eukaryota</taxon>
        <taxon>Fungi</taxon>
        <taxon>Dikarya</taxon>
        <taxon>Ascomycota</taxon>
        <taxon>Pezizomycotina</taxon>
        <taxon>Sordariomycetes</taxon>
        <taxon>Sordariomycetidae</taxon>
        <taxon>Coniochaetales</taxon>
        <taxon>Coniochaetaceae</taxon>
        <taxon>Coniochaeta</taxon>
    </lineage>
</organism>
<name>A0A1J7IIX0_9PEZI</name>
<dbReference type="Proteomes" id="UP000182658">
    <property type="component" value="Unassembled WGS sequence"/>
</dbReference>
<sequence length="70" mass="7955">MTGRVAPFLVSFPVTRGSLTTSRLRMNNKDFADFKMIRRHRKRHVGWTDSDSSSSLDKMEGEASASRHLS</sequence>
<proteinExistence type="predicted"/>
<gene>
    <name evidence="2" type="ORF">CONLIGDRAFT_633691</name>
</gene>
<dbReference type="AlphaFoldDB" id="A0A1J7IIX0"/>
<evidence type="ECO:0000313" key="2">
    <source>
        <dbReference type="EMBL" id="OIW27333.1"/>
    </source>
</evidence>
<protein>
    <submittedName>
        <fullName evidence="2">Uncharacterized protein</fullName>
    </submittedName>
</protein>
<keyword evidence="3" id="KW-1185">Reference proteome</keyword>
<accession>A0A1J7IIX0</accession>
<evidence type="ECO:0000313" key="3">
    <source>
        <dbReference type="Proteomes" id="UP000182658"/>
    </source>
</evidence>
<dbReference type="InParanoid" id="A0A1J7IIX0"/>
<evidence type="ECO:0000256" key="1">
    <source>
        <dbReference type="SAM" id="MobiDB-lite"/>
    </source>
</evidence>